<dbReference type="Proteomes" id="UP000187209">
    <property type="component" value="Unassembled WGS sequence"/>
</dbReference>
<dbReference type="CDD" id="cd02248">
    <property type="entry name" value="Peptidase_C1A"/>
    <property type="match status" value="1"/>
</dbReference>
<keyword evidence="2" id="KW-0865">Zymogen</keyword>
<dbReference type="Pfam" id="PF08246">
    <property type="entry name" value="Inhibitor_I29"/>
    <property type="match status" value="1"/>
</dbReference>
<dbReference type="InterPro" id="IPR039417">
    <property type="entry name" value="Peptidase_C1A_papain-like"/>
</dbReference>
<feature type="domain" description="Peptidase C1A papain C-terminal" evidence="4">
    <location>
        <begin position="125"/>
        <end position="337"/>
    </location>
</feature>
<organism evidence="6 7">
    <name type="scientific">Stentor coeruleus</name>
    <dbReference type="NCBI Taxonomy" id="5963"/>
    <lineage>
        <taxon>Eukaryota</taxon>
        <taxon>Sar</taxon>
        <taxon>Alveolata</taxon>
        <taxon>Ciliophora</taxon>
        <taxon>Postciliodesmatophora</taxon>
        <taxon>Heterotrichea</taxon>
        <taxon>Heterotrichida</taxon>
        <taxon>Stentoridae</taxon>
        <taxon>Stentor</taxon>
    </lineage>
</organism>
<feature type="domain" description="Cathepsin propeptide inhibitor" evidence="5">
    <location>
        <begin position="46"/>
        <end position="101"/>
    </location>
</feature>
<dbReference type="PANTHER" id="PTHR12411">
    <property type="entry name" value="CYSTEINE PROTEASE FAMILY C1-RELATED"/>
    <property type="match status" value="1"/>
</dbReference>
<comment type="similarity">
    <text evidence="1">Belongs to the peptidase C1 family.</text>
</comment>
<dbReference type="InterPro" id="IPR038765">
    <property type="entry name" value="Papain-like_cys_pep_sf"/>
</dbReference>
<evidence type="ECO:0008006" key="8">
    <source>
        <dbReference type="Google" id="ProtNLM"/>
    </source>
</evidence>
<dbReference type="SMART" id="SM00848">
    <property type="entry name" value="Inhibitor_I29"/>
    <property type="match status" value="1"/>
</dbReference>
<evidence type="ECO:0000259" key="4">
    <source>
        <dbReference type="SMART" id="SM00645"/>
    </source>
</evidence>
<keyword evidence="3" id="KW-1015">Disulfide bond</keyword>
<gene>
    <name evidence="6" type="ORF">SteCoe_21556</name>
</gene>
<dbReference type="InterPro" id="IPR013128">
    <property type="entry name" value="Peptidase_C1A"/>
</dbReference>
<evidence type="ECO:0000256" key="2">
    <source>
        <dbReference type="ARBA" id="ARBA00023145"/>
    </source>
</evidence>
<dbReference type="Pfam" id="PF00112">
    <property type="entry name" value="Peptidase_C1"/>
    <property type="match status" value="1"/>
</dbReference>
<evidence type="ECO:0000313" key="6">
    <source>
        <dbReference type="EMBL" id="OMJ78579.1"/>
    </source>
</evidence>
<dbReference type="OrthoDB" id="190265at2759"/>
<dbReference type="EMBL" id="MPUH01000514">
    <property type="protein sequence ID" value="OMJ78579.1"/>
    <property type="molecule type" value="Genomic_DNA"/>
</dbReference>
<sequence length="338" mass="36895">MIIKMNQKVGLILPILLIVSLALFFHLKSEKAPKALSYLEAEKAEFDNYLKDFNKFYSNSEYQSRFQIFRDTIAYIRVMNSKNLSWTLGVNQFTDMTHEEVSNQLFNDIPRKEMVTLKSPERLSYPASIDWRSLGAVTGVKNQSPCACGWAFSTTGAVEGAYFIATGRLVSLSEEQLLDCSDYFGNNGCNGGYVTNSLDYVLQYGLVAETTYPYTGNPSICNAALINPPAATITVYNHVTQDSSDALLTAVAGSPISIDVQADSWINYSGGVLNAPCTSTRYNYSALVVGYNTSANPPYYIVKTSWGTGYGQGGYILVAITSGPGSSCVQGQPVQVIA</sequence>
<proteinExistence type="inferred from homology"/>
<accession>A0A1R2BP13</accession>
<dbReference type="SUPFAM" id="SSF54001">
    <property type="entry name" value="Cysteine proteinases"/>
    <property type="match status" value="1"/>
</dbReference>
<evidence type="ECO:0000313" key="7">
    <source>
        <dbReference type="Proteomes" id="UP000187209"/>
    </source>
</evidence>
<evidence type="ECO:0000256" key="3">
    <source>
        <dbReference type="ARBA" id="ARBA00023157"/>
    </source>
</evidence>
<dbReference type="Gene3D" id="3.90.70.10">
    <property type="entry name" value="Cysteine proteinases"/>
    <property type="match status" value="1"/>
</dbReference>
<dbReference type="AlphaFoldDB" id="A0A1R2BP13"/>
<dbReference type="InterPro" id="IPR013201">
    <property type="entry name" value="Prot_inhib_I29"/>
</dbReference>
<protein>
    <recommendedName>
        <fullName evidence="8">Peptidase C1A papain C-terminal domain-containing protein</fullName>
    </recommendedName>
</protein>
<dbReference type="SMART" id="SM00645">
    <property type="entry name" value="Pept_C1"/>
    <property type="match status" value="1"/>
</dbReference>
<evidence type="ECO:0000256" key="1">
    <source>
        <dbReference type="ARBA" id="ARBA00008455"/>
    </source>
</evidence>
<dbReference type="InterPro" id="IPR000668">
    <property type="entry name" value="Peptidase_C1A_C"/>
</dbReference>
<dbReference type="FunFam" id="3.90.70.10:FF:000332">
    <property type="entry name" value="Cathepsin L1"/>
    <property type="match status" value="1"/>
</dbReference>
<name>A0A1R2BP13_9CILI</name>
<dbReference type="GO" id="GO:0006508">
    <property type="term" value="P:proteolysis"/>
    <property type="evidence" value="ECO:0007669"/>
    <property type="project" value="InterPro"/>
</dbReference>
<reference evidence="6 7" key="1">
    <citation type="submission" date="2016-11" db="EMBL/GenBank/DDBJ databases">
        <title>The macronuclear genome of Stentor coeruleus: a giant cell with tiny introns.</title>
        <authorList>
            <person name="Slabodnick M."/>
            <person name="Ruby J.G."/>
            <person name="Reiff S.B."/>
            <person name="Swart E.C."/>
            <person name="Gosai S."/>
            <person name="Prabakaran S."/>
            <person name="Witkowska E."/>
            <person name="Larue G.E."/>
            <person name="Fisher S."/>
            <person name="Freeman R.M."/>
            <person name="Gunawardena J."/>
            <person name="Chu W."/>
            <person name="Stover N.A."/>
            <person name="Gregory B.D."/>
            <person name="Nowacki M."/>
            <person name="Derisi J."/>
            <person name="Roy S.W."/>
            <person name="Marshall W.F."/>
            <person name="Sood P."/>
        </authorList>
    </citation>
    <scope>NUCLEOTIDE SEQUENCE [LARGE SCALE GENOMIC DNA]</scope>
    <source>
        <strain evidence="6">WM001</strain>
    </source>
</reference>
<comment type="caution">
    <text evidence="6">The sequence shown here is derived from an EMBL/GenBank/DDBJ whole genome shotgun (WGS) entry which is preliminary data.</text>
</comment>
<dbReference type="GO" id="GO:0008234">
    <property type="term" value="F:cysteine-type peptidase activity"/>
    <property type="evidence" value="ECO:0007669"/>
    <property type="project" value="InterPro"/>
</dbReference>
<evidence type="ECO:0000259" key="5">
    <source>
        <dbReference type="SMART" id="SM00848"/>
    </source>
</evidence>
<keyword evidence="7" id="KW-1185">Reference proteome</keyword>